<dbReference type="InterPro" id="IPR036866">
    <property type="entry name" value="RibonucZ/Hydroxyglut_hydro"/>
</dbReference>
<dbReference type="Pfam" id="PF00753">
    <property type="entry name" value="Lactamase_B"/>
    <property type="match status" value="2"/>
</dbReference>
<dbReference type="EC" id="3.1.2.6" evidence="7"/>
<sequence>MLVSLPALNDNYIWVYRRENFPVIIVDISEVTALLPFLQENQLDVEAVLLTHKHDDHVAGVAEFKKYYLNVPIYGPAETLDKGATEIIDQGIIFTKHYQIKVIPTGGHTEQHVSYLVDDHLFCGDVLFSAGCGRVFTGNYQQMFDSLQTLKSLSGNTILCPGHEYTLSNLKFTAKVWENNHLIEKYIQQVEQYRLENKPTVPTTLEFEKKINPFLQTNSLEDFIALRQAKDNF</sequence>
<comment type="cofactor">
    <cofactor evidence="7">
        <name>Zn(2+)</name>
        <dbReference type="ChEBI" id="CHEBI:29105"/>
    </cofactor>
    <text evidence="7">Binds 2 Zn(2+) ions per subunit.</text>
</comment>
<dbReference type="InterPro" id="IPR035680">
    <property type="entry name" value="Clx_II_MBL"/>
</dbReference>
<comment type="similarity">
    <text evidence="3 7">Belongs to the metallo-beta-lactamase superfamily. Glyoxalase II family.</text>
</comment>
<dbReference type="PANTHER" id="PTHR43705:SF1">
    <property type="entry name" value="HYDROXYACYLGLUTATHIONE HYDROLASE GLOB"/>
    <property type="match status" value="1"/>
</dbReference>
<evidence type="ECO:0000256" key="6">
    <source>
        <dbReference type="ARBA" id="ARBA00022833"/>
    </source>
</evidence>
<dbReference type="Pfam" id="PF16123">
    <property type="entry name" value="HAGH_C"/>
    <property type="match status" value="1"/>
</dbReference>
<dbReference type="CDD" id="cd07723">
    <property type="entry name" value="hydroxyacylglutathione_hydrolase_MBL-fold"/>
    <property type="match status" value="1"/>
</dbReference>
<proteinExistence type="inferred from homology"/>
<feature type="binding site" evidence="7">
    <location>
        <position position="163"/>
    </location>
    <ligand>
        <name>Zn(2+)</name>
        <dbReference type="ChEBI" id="CHEBI:29105"/>
        <label>2</label>
    </ligand>
</feature>
<comment type="caution">
    <text evidence="9">The sequence shown here is derived from an EMBL/GenBank/DDBJ whole genome shotgun (WGS) entry which is preliminary data.</text>
</comment>
<dbReference type="NCBIfam" id="TIGR03413">
    <property type="entry name" value="GSH_gloB"/>
    <property type="match status" value="1"/>
</dbReference>
<dbReference type="InterPro" id="IPR032282">
    <property type="entry name" value="HAGH_C"/>
</dbReference>
<evidence type="ECO:0000259" key="8">
    <source>
        <dbReference type="SMART" id="SM00849"/>
    </source>
</evidence>
<dbReference type="RefSeq" id="WP_380820746.1">
    <property type="nucleotide sequence ID" value="NZ_JBHTJN010000011.1"/>
</dbReference>
<keyword evidence="5 7" id="KW-0378">Hydrolase</keyword>
<feature type="binding site" evidence="7">
    <location>
        <position position="54"/>
    </location>
    <ligand>
        <name>Zn(2+)</name>
        <dbReference type="ChEBI" id="CHEBI:29105"/>
        <label>1</label>
    </ligand>
</feature>
<comment type="pathway">
    <text evidence="2 7">Secondary metabolite metabolism; methylglyoxal degradation; (R)-lactate from methylglyoxal: step 2/2.</text>
</comment>
<comment type="catalytic activity">
    <reaction evidence="1 7">
        <text>an S-(2-hydroxyacyl)glutathione + H2O = a 2-hydroxy carboxylate + glutathione + H(+)</text>
        <dbReference type="Rhea" id="RHEA:21864"/>
        <dbReference type="ChEBI" id="CHEBI:15377"/>
        <dbReference type="ChEBI" id="CHEBI:15378"/>
        <dbReference type="ChEBI" id="CHEBI:57925"/>
        <dbReference type="ChEBI" id="CHEBI:58896"/>
        <dbReference type="ChEBI" id="CHEBI:71261"/>
        <dbReference type="EC" id="3.1.2.6"/>
    </reaction>
</comment>
<protein>
    <recommendedName>
        <fullName evidence="7">Hydroxyacylglutathione hydrolase</fullName>
        <ecNumber evidence="7">3.1.2.6</ecNumber>
    </recommendedName>
    <alternativeName>
        <fullName evidence="7">Glyoxalase II</fullName>
        <shortName evidence="7">Glx II</shortName>
    </alternativeName>
</protein>
<gene>
    <name evidence="7 9" type="primary">gloB</name>
    <name evidence="9" type="ORF">ACFQ02_06385</name>
</gene>
<dbReference type="InterPro" id="IPR017782">
    <property type="entry name" value="Hydroxyacylglutathione_Hdrlase"/>
</dbReference>
<feature type="binding site" evidence="7">
    <location>
        <position position="52"/>
    </location>
    <ligand>
        <name>Zn(2+)</name>
        <dbReference type="ChEBI" id="CHEBI:29105"/>
        <label>1</label>
    </ligand>
</feature>
<dbReference type="SUPFAM" id="SSF56281">
    <property type="entry name" value="Metallo-hydrolase/oxidoreductase"/>
    <property type="match status" value="1"/>
</dbReference>
<organism evidence="9 10">
    <name type="scientific">Seminibacterium arietis</name>
    <dbReference type="NCBI Taxonomy" id="1173502"/>
    <lineage>
        <taxon>Bacteria</taxon>
        <taxon>Pseudomonadati</taxon>
        <taxon>Pseudomonadota</taxon>
        <taxon>Gammaproteobacteria</taxon>
        <taxon>Pasteurellales</taxon>
        <taxon>Pasteurellaceae</taxon>
        <taxon>Seminibacterium</taxon>
    </lineage>
</organism>
<feature type="binding site" evidence="7">
    <location>
        <position position="56"/>
    </location>
    <ligand>
        <name>Zn(2+)</name>
        <dbReference type="ChEBI" id="CHEBI:29105"/>
        <label>2</label>
    </ligand>
</feature>
<evidence type="ECO:0000313" key="9">
    <source>
        <dbReference type="EMBL" id="MFD0966468.1"/>
    </source>
</evidence>
<dbReference type="InterPro" id="IPR001279">
    <property type="entry name" value="Metallo-B-lactamas"/>
</dbReference>
<keyword evidence="10" id="KW-1185">Reference proteome</keyword>
<dbReference type="InterPro" id="IPR050110">
    <property type="entry name" value="Glyoxalase_II_hydrolase"/>
</dbReference>
<comment type="subunit">
    <text evidence="7">Monomer.</text>
</comment>
<reference evidence="10" key="1">
    <citation type="journal article" date="2019" name="Int. J. Syst. Evol. Microbiol.">
        <title>The Global Catalogue of Microorganisms (GCM) 10K type strain sequencing project: providing services to taxonomists for standard genome sequencing and annotation.</title>
        <authorList>
            <consortium name="The Broad Institute Genomics Platform"/>
            <consortium name="The Broad Institute Genome Sequencing Center for Infectious Disease"/>
            <person name="Wu L."/>
            <person name="Ma J."/>
        </authorList>
    </citation>
    <scope>NUCLEOTIDE SEQUENCE [LARGE SCALE GENOMIC DNA]</scope>
    <source>
        <strain evidence="10">CCUG 61707</strain>
    </source>
</reference>
<evidence type="ECO:0000256" key="7">
    <source>
        <dbReference type="HAMAP-Rule" id="MF_01374"/>
    </source>
</evidence>
<dbReference type="Proteomes" id="UP001596996">
    <property type="component" value="Unassembled WGS sequence"/>
</dbReference>
<feature type="binding site" evidence="7">
    <location>
        <position position="108"/>
    </location>
    <ligand>
        <name>Zn(2+)</name>
        <dbReference type="ChEBI" id="CHEBI:29105"/>
        <label>1</label>
    </ligand>
</feature>
<feature type="binding site" evidence="7">
    <location>
        <position position="125"/>
    </location>
    <ligand>
        <name>Zn(2+)</name>
        <dbReference type="ChEBI" id="CHEBI:29105"/>
        <label>2</label>
    </ligand>
</feature>
<comment type="function">
    <text evidence="7">Thiolesterase that catalyzes the hydrolysis of S-D-lactoyl-glutathione to form glutathione and D-lactic acid.</text>
</comment>
<evidence type="ECO:0000256" key="3">
    <source>
        <dbReference type="ARBA" id="ARBA00006759"/>
    </source>
</evidence>
<dbReference type="HAMAP" id="MF_01374">
    <property type="entry name" value="Glyoxalase_2"/>
    <property type="match status" value="1"/>
</dbReference>
<feature type="domain" description="Metallo-beta-lactamase" evidence="8">
    <location>
        <begin position="10"/>
        <end position="163"/>
    </location>
</feature>
<keyword evidence="4 7" id="KW-0479">Metal-binding</keyword>
<dbReference type="SMART" id="SM00849">
    <property type="entry name" value="Lactamase_B"/>
    <property type="match status" value="1"/>
</dbReference>
<evidence type="ECO:0000256" key="1">
    <source>
        <dbReference type="ARBA" id="ARBA00001623"/>
    </source>
</evidence>
<dbReference type="Gene3D" id="3.60.15.10">
    <property type="entry name" value="Ribonuclease Z/Hydroxyacylglutathione hydrolase-like"/>
    <property type="match status" value="1"/>
</dbReference>
<dbReference type="EMBL" id="JBHTJN010000011">
    <property type="protein sequence ID" value="MFD0966468.1"/>
    <property type="molecule type" value="Genomic_DNA"/>
</dbReference>
<dbReference type="PANTHER" id="PTHR43705">
    <property type="entry name" value="HYDROXYACYLGLUTATHIONE HYDROLASE"/>
    <property type="match status" value="1"/>
</dbReference>
<feature type="binding site" evidence="7">
    <location>
        <position position="57"/>
    </location>
    <ligand>
        <name>Zn(2+)</name>
        <dbReference type="ChEBI" id="CHEBI:29105"/>
        <label>2</label>
    </ligand>
</feature>
<accession>A0ABW3I9K7</accession>
<dbReference type="GO" id="GO:0004416">
    <property type="term" value="F:hydroxyacylglutathione hydrolase activity"/>
    <property type="evidence" value="ECO:0007669"/>
    <property type="project" value="UniProtKB-EC"/>
</dbReference>
<evidence type="ECO:0000313" key="10">
    <source>
        <dbReference type="Proteomes" id="UP001596996"/>
    </source>
</evidence>
<evidence type="ECO:0000256" key="4">
    <source>
        <dbReference type="ARBA" id="ARBA00022723"/>
    </source>
</evidence>
<name>A0ABW3I9K7_9PAST</name>
<feature type="binding site" evidence="7">
    <location>
        <position position="125"/>
    </location>
    <ligand>
        <name>Zn(2+)</name>
        <dbReference type="ChEBI" id="CHEBI:29105"/>
        <label>1</label>
    </ligand>
</feature>
<evidence type="ECO:0000256" key="2">
    <source>
        <dbReference type="ARBA" id="ARBA00004963"/>
    </source>
</evidence>
<keyword evidence="6 7" id="KW-0862">Zinc</keyword>
<evidence type="ECO:0000256" key="5">
    <source>
        <dbReference type="ARBA" id="ARBA00022801"/>
    </source>
</evidence>